<evidence type="ECO:0000313" key="3">
    <source>
        <dbReference type="EnsemblMetazoa" id="SMAR002206-PA"/>
    </source>
</evidence>
<sequence>MASDEIVWKLRYQNLNSRLYSAETAFRTFLERSSGDNNDLIPITLIDSLNSDVVKLSKRLTLKLDRLKIVCNALKWQKLLTQTGETSEEECEKWSDDIKDAIHLFKMESNLIMTDLLQQQNLLERQVSVLHQSYHDWEKPKTSKKHNPPKKLRSFAHAQSKNLPLEVVEFQEFMYLTKKHQQEWSDAEHNRFLKIWRCKKLLADLMTTTETEFPSKFPEEILSHIDWYKHYLAKKERKAKALKEWKDRREKKQIEKFKKNVQEMKDKEVKWKLNHQKIIQQRNDKVLNVFSWKIDKENALKQAKDEEKKKARQKFMLQRKLQQKKAQRLKMIINEYHEKKRKLDQEAEMHNDKTRSYLEAVMQPREITKNFAKNWKRDKLIVNQRKRQIDEKFKNKLPPKILAKNKVKRDPNRIFKLTKSSKAKVNDKTKLKKNDKIEMLTLSATSEIPHRKIPSWLNCYNISKNFPME</sequence>
<evidence type="ECO:0008006" key="5">
    <source>
        <dbReference type="Google" id="ProtNLM"/>
    </source>
</evidence>
<proteinExistence type="predicted"/>
<reference evidence="3" key="2">
    <citation type="submission" date="2015-02" db="UniProtKB">
        <authorList>
            <consortium name="EnsemblMetazoa"/>
        </authorList>
    </citation>
    <scope>IDENTIFICATION</scope>
</reference>
<dbReference type="EMBL" id="JH431067">
    <property type="status" value="NOT_ANNOTATED_CDS"/>
    <property type="molecule type" value="Genomic_DNA"/>
</dbReference>
<dbReference type="OMA" id="ENWSHAV"/>
<protein>
    <recommendedName>
        <fullName evidence="5">Coiled-coil domain-containing protein 112</fullName>
    </recommendedName>
</protein>
<name>T1IMJ7_STRMM</name>
<dbReference type="Proteomes" id="UP000014500">
    <property type="component" value="Unassembled WGS sequence"/>
</dbReference>
<accession>T1IMJ7</accession>
<dbReference type="PhylomeDB" id="T1IMJ7"/>
<feature type="coiled-coil region" evidence="2">
    <location>
        <begin position="235"/>
        <end position="353"/>
    </location>
</feature>
<dbReference type="AlphaFoldDB" id="T1IMJ7"/>
<evidence type="ECO:0000256" key="1">
    <source>
        <dbReference type="ARBA" id="ARBA00023054"/>
    </source>
</evidence>
<dbReference type="STRING" id="126957.T1IMJ7"/>
<dbReference type="PANTHER" id="PTHR21549:SF0">
    <property type="entry name" value="COILED-COIL DOMAIN-CONTAINING PROTEIN 112"/>
    <property type="match status" value="1"/>
</dbReference>
<dbReference type="PANTHER" id="PTHR21549">
    <property type="entry name" value="MUTATED IN BLADDER CANCER 1"/>
    <property type="match status" value="1"/>
</dbReference>
<keyword evidence="4" id="KW-1185">Reference proteome</keyword>
<organism evidence="3 4">
    <name type="scientific">Strigamia maritima</name>
    <name type="common">European centipede</name>
    <name type="synonym">Geophilus maritimus</name>
    <dbReference type="NCBI Taxonomy" id="126957"/>
    <lineage>
        <taxon>Eukaryota</taxon>
        <taxon>Metazoa</taxon>
        <taxon>Ecdysozoa</taxon>
        <taxon>Arthropoda</taxon>
        <taxon>Myriapoda</taxon>
        <taxon>Chilopoda</taxon>
        <taxon>Pleurostigmophora</taxon>
        <taxon>Geophilomorpha</taxon>
        <taxon>Linotaeniidae</taxon>
        <taxon>Strigamia</taxon>
    </lineage>
</organism>
<keyword evidence="1 2" id="KW-0175">Coiled coil</keyword>
<evidence type="ECO:0000313" key="4">
    <source>
        <dbReference type="Proteomes" id="UP000014500"/>
    </source>
</evidence>
<dbReference type="HOGENOM" id="CLU_035139_0_0_1"/>
<evidence type="ECO:0000256" key="2">
    <source>
        <dbReference type="SAM" id="Coils"/>
    </source>
</evidence>
<reference evidence="4" key="1">
    <citation type="submission" date="2011-05" db="EMBL/GenBank/DDBJ databases">
        <authorList>
            <person name="Richards S.R."/>
            <person name="Qu J."/>
            <person name="Jiang H."/>
            <person name="Jhangiani S.N."/>
            <person name="Agravi P."/>
            <person name="Goodspeed R."/>
            <person name="Gross S."/>
            <person name="Mandapat C."/>
            <person name="Jackson L."/>
            <person name="Mathew T."/>
            <person name="Pu L."/>
            <person name="Thornton R."/>
            <person name="Saada N."/>
            <person name="Wilczek-Boney K.B."/>
            <person name="Lee S."/>
            <person name="Kovar C."/>
            <person name="Wu Y."/>
            <person name="Scherer S.E."/>
            <person name="Worley K.C."/>
            <person name="Muzny D.M."/>
            <person name="Gibbs R."/>
        </authorList>
    </citation>
    <scope>NUCLEOTIDE SEQUENCE</scope>
    <source>
        <strain evidence="4">Brora</strain>
    </source>
</reference>
<dbReference type="EnsemblMetazoa" id="SMAR002206-RA">
    <property type="protein sequence ID" value="SMAR002206-PA"/>
    <property type="gene ID" value="SMAR002206"/>
</dbReference>
<dbReference type="InterPro" id="IPR039902">
    <property type="entry name" value="CCDC148/CCDC112"/>
</dbReference>